<gene>
    <name evidence="2" type="ORF">IAB73_02360</name>
</gene>
<evidence type="ECO:0000313" key="2">
    <source>
        <dbReference type="EMBL" id="HIQ71039.1"/>
    </source>
</evidence>
<evidence type="ECO:0000313" key="3">
    <source>
        <dbReference type="Proteomes" id="UP000886887"/>
    </source>
</evidence>
<organism evidence="2 3">
    <name type="scientific">Candidatus Onthenecus intestinigallinarum</name>
    <dbReference type="NCBI Taxonomy" id="2840875"/>
    <lineage>
        <taxon>Bacteria</taxon>
        <taxon>Bacillati</taxon>
        <taxon>Bacillota</taxon>
        <taxon>Clostridia</taxon>
        <taxon>Eubacteriales</taxon>
        <taxon>Candidatus Onthenecus</taxon>
    </lineage>
</organism>
<dbReference type="AlphaFoldDB" id="A0A9D0Z8D6"/>
<proteinExistence type="predicted"/>
<evidence type="ECO:0000259" key="1">
    <source>
        <dbReference type="Pfam" id="PF03703"/>
    </source>
</evidence>
<reference evidence="2" key="2">
    <citation type="journal article" date="2021" name="PeerJ">
        <title>Extensive microbial diversity within the chicken gut microbiome revealed by metagenomics and culture.</title>
        <authorList>
            <person name="Gilroy R."/>
            <person name="Ravi A."/>
            <person name="Getino M."/>
            <person name="Pursley I."/>
            <person name="Horton D.L."/>
            <person name="Alikhan N.F."/>
            <person name="Baker D."/>
            <person name="Gharbi K."/>
            <person name="Hall N."/>
            <person name="Watson M."/>
            <person name="Adriaenssens E.M."/>
            <person name="Foster-Nyarko E."/>
            <person name="Jarju S."/>
            <person name="Secka A."/>
            <person name="Antonio M."/>
            <person name="Oren A."/>
            <person name="Chaudhuri R.R."/>
            <person name="La Ragione R."/>
            <person name="Hildebrand F."/>
            <person name="Pallen M.J."/>
        </authorList>
    </citation>
    <scope>NUCLEOTIDE SEQUENCE</scope>
    <source>
        <strain evidence="2">ChiSxjej2B14-6234</strain>
    </source>
</reference>
<accession>A0A9D0Z8D6</accession>
<protein>
    <submittedName>
        <fullName evidence="2">PH domain-containing protein</fullName>
    </submittedName>
</protein>
<sequence length="128" mass="15313">MDYKWRARKRTIFGLPWSFTVYKLTDEKLLIETGLLNKKEEEIRLYRIMDMTLHRSLEERIFRLGTIHCCSADKSTPEFNIARIRDAARVKEMLSDMVESQRELKRVSSREFMTGDDFDAFDQEEHSL</sequence>
<dbReference type="InterPro" id="IPR005182">
    <property type="entry name" value="YdbS-like_PH"/>
</dbReference>
<reference evidence="2" key="1">
    <citation type="submission" date="2020-10" db="EMBL/GenBank/DDBJ databases">
        <authorList>
            <person name="Gilroy R."/>
        </authorList>
    </citation>
    <scope>NUCLEOTIDE SEQUENCE</scope>
    <source>
        <strain evidence="2">ChiSxjej2B14-6234</strain>
    </source>
</reference>
<comment type="caution">
    <text evidence="2">The sequence shown here is derived from an EMBL/GenBank/DDBJ whole genome shotgun (WGS) entry which is preliminary data.</text>
</comment>
<name>A0A9D0Z8D6_9FIRM</name>
<dbReference type="Proteomes" id="UP000886887">
    <property type="component" value="Unassembled WGS sequence"/>
</dbReference>
<feature type="domain" description="YdbS-like PH" evidence="1">
    <location>
        <begin position="17"/>
        <end position="92"/>
    </location>
</feature>
<dbReference type="Pfam" id="PF03703">
    <property type="entry name" value="bPH_2"/>
    <property type="match status" value="1"/>
</dbReference>
<dbReference type="EMBL" id="DVFJ01000006">
    <property type="protein sequence ID" value="HIQ71039.1"/>
    <property type="molecule type" value="Genomic_DNA"/>
</dbReference>